<evidence type="ECO:0000259" key="4">
    <source>
        <dbReference type="PROSITE" id="PS50110"/>
    </source>
</evidence>
<feature type="domain" description="GGDEF" evidence="5">
    <location>
        <begin position="288"/>
        <end position="418"/>
    </location>
</feature>
<dbReference type="InterPro" id="IPR011006">
    <property type="entry name" value="CheY-like_superfamily"/>
</dbReference>
<evidence type="ECO:0000259" key="5">
    <source>
        <dbReference type="PROSITE" id="PS50887"/>
    </source>
</evidence>
<dbReference type="STRING" id="1921010.MMIC_P1506"/>
<feature type="domain" description="Response regulatory" evidence="4">
    <location>
        <begin position="128"/>
        <end position="245"/>
    </location>
</feature>
<dbReference type="SUPFAM" id="SSF55073">
    <property type="entry name" value="Nucleotide cyclase"/>
    <property type="match status" value="1"/>
</dbReference>
<gene>
    <name evidence="6" type="ORF">MMIC_P1506</name>
</gene>
<accession>A0A1L8CNQ6</accession>
<comment type="catalytic activity">
    <reaction evidence="2">
        <text>2 GTP = 3',3'-c-di-GMP + 2 diphosphate</text>
        <dbReference type="Rhea" id="RHEA:24898"/>
        <dbReference type="ChEBI" id="CHEBI:33019"/>
        <dbReference type="ChEBI" id="CHEBI:37565"/>
        <dbReference type="ChEBI" id="CHEBI:58805"/>
        <dbReference type="EC" id="2.7.7.65"/>
    </reaction>
</comment>
<protein>
    <recommendedName>
        <fullName evidence="1">diguanylate cyclase</fullName>
        <ecNumber evidence="1">2.7.7.65</ecNumber>
    </recommendedName>
</protein>
<comment type="caution">
    <text evidence="6">The sequence shown here is derived from an EMBL/GenBank/DDBJ whole genome shotgun (WGS) entry which is preliminary data.</text>
</comment>
<dbReference type="InterPro" id="IPR029787">
    <property type="entry name" value="Nucleotide_cyclase"/>
</dbReference>
<feature type="domain" description="Response regulatory" evidence="4">
    <location>
        <begin position="4"/>
        <end position="120"/>
    </location>
</feature>
<feature type="modified residue" description="4-aspartylphosphate" evidence="3">
    <location>
        <position position="178"/>
    </location>
</feature>
<dbReference type="Pfam" id="PF00072">
    <property type="entry name" value="Response_reg"/>
    <property type="match status" value="2"/>
</dbReference>
<dbReference type="FunFam" id="3.30.70.270:FF:000001">
    <property type="entry name" value="Diguanylate cyclase domain protein"/>
    <property type="match status" value="1"/>
</dbReference>
<dbReference type="InterPro" id="IPR000160">
    <property type="entry name" value="GGDEF_dom"/>
</dbReference>
<dbReference type="RefSeq" id="WP_072659857.1">
    <property type="nucleotide sequence ID" value="NZ_BDFD01000012.1"/>
</dbReference>
<dbReference type="EC" id="2.7.7.65" evidence="1"/>
<evidence type="ECO:0000256" key="3">
    <source>
        <dbReference type="PROSITE-ProRule" id="PRU00169"/>
    </source>
</evidence>
<dbReference type="GO" id="GO:0052621">
    <property type="term" value="F:diguanylate cyclase activity"/>
    <property type="evidence" value="ECO:0007669"/>
    <property type="project" value="UniProtKB-EC"/>
</dbReference>
<feature type="modified residue" description="4-aspartylphosphate" evidence="3">
    <location>
        <position position="56"/>
    </location>
</feature>
<dbReference type="PROSITE" id="PS50887">
    <property type="entry name" value="GGDEF"/>
    <property type="match status" value="1"/>
</dbReference>
<dbReference type="GO" id="GO:0005886">
    <property type="term" value="C:plasma membrane"/>
    <property type="evidence" value="ECO:0007669"/>
    <property type="project" value="TreeGrafter"/>
</dbReference>
<dbReference type="PANTHER" id="PTHR45138:SF9">
    <property type="entry name" value="DIGUANYLATE CYCLASE DGCM-RELATED"/>
    <property type="match status" value="1"/>
</dbReference>
<dbReference type="PANTHER" id="PTHR45138">
    <property type="entry name" value="REGULATORY COMPONENTS OF SENSORY TRANSDUCTION SYSTEM"/>
    <property type="match status" value="1"/>
</dbReference>
<dbReference type="GO" id="GO:0043709">
    <property type="term" value="P:cell adhesion involved in single-species biofilm formation"/>
    <property type="evidence" value="ECO:0007669"/>
    <property type="project" value="TreeGrafter"/>
</dbReference>
<dbReference type="Proteomes" id="UP000231632">
    <property type="component" value="Unassembled WGS sequence"/>
</dbReference>
<dbReference type="EMBL" id="BDFD01000012">
    <property type="protein sequence ID" value="GAV20537.1"/>
    <property type="molecule type" value="Genomic_DNA"/>
</dbReference>
<keyword evidence="6" id="KW-0808">Transferase</keyword>
<evidence type="ECO:0000256" key="2">
    <source>
        <dbReference type="ARBA" id="ARBA00034247"/>
    </source>
</evidence>
<dbReference type="SMART" id="SM00448">
    <property type="entry name" value="REC"/>
    <property type="match status" value="2"/>
</dbReference>
<dbReference type="GO" id="GO:1902201">
    <property type="term" value="P:negative regulation of bacterial-type flagellum-dependent cell motility"/>
    <property type="evidence" value="ECO:0007669"/>
    <property type="project" value="TreeGrafter"/>
</dbReference>
<keyword evidence="6" id="KW-0548">Nucleotidyltransferase</keyword>
<organism evidence="6 7">
    <name type="scientific">Mariprofundus micogutta</name>
    <dbReference type="NCBI Taxonomy" id="1921010"/>
    <lineage>
        <taxon>Bacteria</taxon>
        <taxon>Pseudomonadati</taxon>
        <taxon>Pseudomonadota</taxon>
        <taxon>Candidatius Mariprofundia</taxon>
        <taxon>Mariprofundales</taxon>
        <taxon>Mariprofundaceae</taxon>
        <taxon>Mariprofundus</taxon>
    </lineage>
</organism>
<dbReference type="Gene3D" id="3.40.50.2300">
    <property type="match status" value="2"/>
</dbReference>
<name>A0A1L8CNQ6_9PROT</name>
<evidence type="ECO:0000313" key="7">
    <source>
        <dbReference type="Proteomes" id="UP000231632"/>
    </source>
</evidence>
<dbReference type="InterPro" id="IPR001789">
    <property type="entry name" value="Sig_transdc_resp-reg_receiver"/>
</dbReference>
<dbReference type="Pfam" id="PF00990">
    <property type="entry name" value="GGDEF"/>
    <property type="match status" value="1"/>
</dbReference>
<keyword evidence="7" id="KW-1185">Reference proteome</keyword>
<dbReference type="GO" id="GO:0000160">
    <property type="term" value="P:phosphorelay signal transduction system"/>
    <property type="evidence" value="ECO:0007669"/>
    <property type="project" value="InterPro"/>
</dbReference>
<dbReference type="InterPro" id="IPR043128">
    <property type="entry name" value="Rev_trsase/Diguanyl_cyclase"/>
</dbReference>
<reference evidence="6 7" key="1">
    <citation type="journal article" date="2017" name="Arch. Microbiol.">
        <title>Mariprofundus micogutta sp. nov., a novel iron-oxidizing zetaproteobacterium isolated from a deep-sea hydrothermal field at the Bayonnaise knoll of the Izu-Ogasawara arc, and a description of Mariprofundales ord. nov. and Zetaproteobacteria classis nov.</title>
        <authorList>
            <person name="Makita H."/>
            <person name="Tanaka E."/>
            <person name="Mitsunobu S."/>
            <person name="Miyazaki M."/>
            <person name="Nunoura T."/>
            <person name="Uematsu K."/>
            <person name="Takaki Y."/>
            <person name="Nishi S."/>
            <person name="Shimamura S."/>
            <person name="Takai K."/>
        </authorList>
    </citation>
    <scope>NUCLEOTIDE SEQUENCE [LARGE SCALE GENOMIC DNA]</scope>
    <source>
        <strain evidence="6 7">ET2</strain>
    </source>
</reference>
<dbReference type="NCBIfam" id="TIGR00254">
    <property type="entry name" value="GGDEF"/>
    <property type="match status" value="1"/>
</dbReference>
<dbReference type="SUPFAM" id="SSF52172">
    <property type="entry name" value="CheY-like"/>
    <property type="match status" value="2"/>
</dbReference>
<dbReference type="Gene3D" id="3.30.70.270">
    <property type="match status" value="1"/>
</dbReference>
<dbReference type="SMART" id="SM00267">
    <property type="entry name" value="GGDEF"/>
    <property type="match status" value="1"/>
</dbReference>
<keyword evidence="3" id="KW-0597">Phosphoprotein</keyword>
<sequence length="418" mass="47630">MQEKVLLVDDSLFICKTVHKHLGIHVDMEVDVAHNLEEAMQLVERDGQYYFVALLDLNLPDAPNGEIVDYISIHDIPFVVFSANESEDMKSMCELHPQMIDYVNKDSVYSINYLGTLINRLQKNRNIEALIVDDSSMGRKRVVNKLKRTMLTIHEAATAEDALIMLKEQDGIELVMIDYNLPGMNGFELCKMLRDMPNHKELIIIGFSGVGDERLASRFLKSGANDYIPKSCSQEELLCRVMQNLNMQDYIRTYRDASNQDFLTGLHNRRFLMASIPRVQANAKRHKQDYAVAMLDIDHFKQINDSLGHEAGDMVLKSLASELKLRLRESDILARTGGEEFCIVAENCNREQAAILFDDLRSKIEKNIMVSHNDTSIRITVSIGACCDSVLDFDAMMLMADNNLYKAKRNGRNRIKIT</sequence>
<dbReference type="CDD" id="cd01949">
    <property type="entry name" value="GGDEF"/>
    <property type="match status" value="1"/>
</dbReference>
<dbReference type="InterPro" id="IPR050469">
    <property type="entry name" value="Diguanylate_Cyclase"/>
</dbReference>
<evidence type="ECO:0000313" key="6">
    <source>
        <dbReference type="EMBL" id="GAV20537.1"/>
    </source>
</evidence>
<evidence type="ECO:0000256" key="1">
    <source>
        <dbReference type="ARBA" id="ARBA00012528"/>
    </source>
</evidence>
<dbReference type="AlphaFoldDB" id="A0A1L8CNQ6"/>
<dbReference type="PROSITE" id="PS50110">
    <property type="entry name" value="RESPONSE_REGULATORY"/>
    <property type="match status" value="2"/>
</dbReference>
<proteinExistence type="predicted"/>